<feature type="domain" description="Nucleoside phosphorylase" evidence="6">
    <location>
        <begin position="33"/>
        <end position="278"/>
    </location>
</feature>
<evidence type="ECO:0000256" key="5">
    <source>
        <dbReference type="PIRNR" id="PIRNR000477"/>
    </source>
</evidence>
<dbReference type="Pfam" id="PF01048">
    <property type="entry name" value="PNP_UDP_1"/>
    <property type="match status" value="1"/>
</dbReference>
<dbReference type="EC" id="2.4.2.1" evidence="5"/>
<comment type="pathway">
    <text evidence="1 5">Purine metabolism; purine nucleoside salvage.</text>
</comment>
<name>A0ABM6WHW1_9DEIN</name>
<dbReference type="NCBIfam" id="NF006054">
    <property type="entry name" value="PRK08202.1"/>
    <property type="match status" value="1"/>
</dbReference>
<evidence type="ECO:0000313" key="8">
    <source>
        <dbReference type="Proteomes" id="UP000263013"/>
    </source>
</evidence>
<protein>
    <recommendedName>
        <fullName evidence="5">Purine nucleoside phosphorylase</fullName>
        <ecNumber evidence="5">2.4.2.1</ecNumber>
    </recommendedName>
    <alternativeName>
        <fullName evidence="5">Inosine-guanosine phosphorylase</fullName>
    </alternativeName>
</protein>
<dbReference type="PANTHER" id="PTHR11904">
    <property type="entry name" value="METHYLTHIOADENOSINE/PURINE NUCLEOSIDE PHOSPHORYLASE"/>
    <property type="match status" value="1"/>
</dbReference>
<accession>A0ABM6WHW1</accession>
<dbReference type="CDD" id="cd09009">
    <property type="entry name" value="PNP-EcPNPII_like"/>
    <property type="match status" value="1"/>
</dbReference>
<dbReference type="NCBIfam" id="TIGR01697">
    <property type="entry name" value="PNPH-PUNA-XAPA"/>
    <property type="match status" value="1"/>
</dbReference>
<organism evidence="7 8">
    <name type="scientific">Meiothermus taiwanensis WR-220</name>
    <dbReference type="NCBI Taxonomy" id="1339250"/>
    <lineage>
        <taxon>Bacteria</taxon>
        <taxon>Thermotogati</taxon>
        <taxon>Deinococcota</taxon>
        <taxon>Deinococci</taxon>
        <taxon>Thermales</taxon>
        <taxon>Thermaceae</taxon>
        <taxon>Meiothermus</taxon>
    </lineage>
</organism>
<dbReference type="PIRSF" id="PIRSF000477">
    <property type="entry name" value="PurNPase"/>
    <property type="match status" value="1"/>
</dbReference>
<proteinExistence type="inferred from homology"/>
<dbReference type="Proteomes" id="UP000263013">
    <property type="component" value="Chromosome"/>
</dbReference>
<dbReference type="Gene3D" id="3.40.50.1580">
    <property type="entry name" value="Nucleoside phosphorylase domain"/>
    <property type="match status" value="1"/>
</dbReference>
<evidence type="ECO:0000259" key="6">
    <source>
        <dbReference type="Pfam" id="PF01048"/>
    </source>
</evidence>
<reference evidence="7 8" key="1">
    <citation type="submission" date="2017-05" db="EMBL/GenBank/DDBJ databases">
        <title>Complete genome sequence of Meiothermus taiwanensis WR-220.</title>
        <authorList>
            <person name="Wu W.-L."/>
            <person name="Lo W.-S."/>
            <person name="Kuo C.-H."/>
            <person name="Wu S.-H."/>
        </authorList>
    </citation>
    <scope>NUCLEOTIDE SEQUENCE [LARGE SCALE GENOMIC DNA]</scope>
    <source>
        <strain evidence="7 8">WR-220</strain>
    </source>
</reference>
<gene>
    <name evidence="7" type="ORF">Mtai_v1c12550</name>
</gene>
<dbReference type="PANTHER" id="PTHR11904:SF9">
    <property type="entry name" value="PURINE NUCLEOSIDE PHOSPHORYLASE-RELATED"/>
    <property type="match status" value="1"/>
</dbReference>
<dbReference type="InterPro" id="IPR035994">
    <property type="entry name" value="Nucleoside_phosphorylase_sf"/>
</dbReference>
<comment type="similarity">
    <text evidence="2 5">Belongs to the PNP/MTAP phosphorylase family.</text>
</comment>
<keyword evidence="4 5" id="KW-0808">Transferase</keyword>
<evidence type="ECO:0000256" key="3">
    <source>
        <dbReference type="ARBA" id="ARBA00022676"/>
    </source>
</evidence>
<evidence type="ECO:0000313" key="7">
    <source>
        <dbReference type="EMBL" id="AWR86497.1"/>
    </source>
</evidence>
<keyword evidence="8" id="KW-1185">Reference proteome</keyword>
<evidence type="ECO:0000256" key="1">
    <source>
        <dbReference type="ARBA" id="ARBA00005058"/>
    </source>
</evidence>
<sequence length="281" mass="30605">MFAVDCGGMRSTYDQIQETVNHIRAQTDFVPEVGIVLGSGLGPLGDEIEVVASFPYVELPNFPQSTAPGHEGRLILGRLEGKNVLAYKGRVHCYEGYTAAQVAFPVRVGFFLGAKTFFITSAAGGLNPNWNAGELMLHNDYINYAPLSPLTGPNDERLGPRFPVTFDAYDPELRALAHKVARAQDFTLREGVYAWWPGPQFASRAELKLLRTLGADAIGMSTVPEVIALRHLGARVLGLSTITDMAVPERDHHATEQEVLATAARSGALFRRFVRGILAAI</sequence>
<dbReference type="SUPFAM" id="SSF53167">
    <property type="entry name" value="Purine and uridine phosphorylases"/>
    <property type="match status" value="1"/>
</dbReference>
<dbReference type="EMBL" id="CP021130">
    <property type="protein sequence ID" value="AWR86497.1"/>
    <property type="molecule type" value="Genomic_DNA"/>
</dbReference>
<comment type="function">
    <text evidence="5">The purine nucleoside phosphorylases catalyze the phosphorolytic breakdown of the N-glycosidic bond in the beta-(deoxy)ribonucleoside molecules, with the formation of the corresponding free purine bases and pentose-1-phosphate.</text>
</comment>
<evidence type="ECO:0000256" key="4">
    <source>
        <dbReference type="ARBA" id="ARBA00022679"/>
    </source>
</evidence>
<dbReference type="InterPro" id="IPR000845">
    <property type="entry name" value="Nucleoside_phosphorylase_d"/>
</dbReference>
<dbReference type="InterPro" id="IPR011268">
    <property type="entry name" value="Purine_phosphorylase"/>
</dbReference>
<evidence type="ECO:0000256" key="2">
    <source>
        <dbReference type="ARBA" id="ARBA00006751"/>
    </source>
</evidence>
<keyword evidence="3 5" id="KW-0328">Glycosyltransferase</keyword>